<sequence>MTLGNYPVSSVVTKEDLFEQYRNVWLLEDEVGKDLNNGGNRTFYIMMSYIMHINLN</sequence>
<proteinExistence type="predicted"/>
<dbReference type="EMBL" id="HACG01025370">
    <property type="protein sequence ID" value="CEK72235.1"/>
    <property type="molecule type" value="Transcribed_RNA"/>
</dbReference>
<name>A0A0B6ZWU2_9EUPU</name>
<organism evidence="1">
    <name type="scientific">Arion vulgaris</name>
    <dbReference type="NCBI Taxonomy" id="1028688"/>
    <lineage>
        <taxon>Eukaryota</taxon>
        <taxon>Metazoa</taxon>
        <taxon>Spiralia</taxon>
        <taxon>Lophotrochozoa</taxon>
        <taxon>Mollusca</taxon>
        <taxon>Gastropoda</taxon>
        <taxon>Heterobranchia</taxon>
        <taxon>Euthyneura</taxon>
        <taxon>Panpulmonata</taxon>
        <taxon>Eupulmonata</taxon>
        <taxon>Stylommatophora</taxon>
        <taxon>Helicina</taxon>
        <taxon>Arionoidea</taxon>
        <taxon>Arionidae</taxon>
        <taxon>Arion</taxon>
    </lineage>
</organism>
<dbReference type="AlphaFoldDB" id="A0A0B6ZWU2"/>
<reference evidence="1" key="1">
    <citation type="submission" date="2014-12" db="EMBL/GenBank/DDBJ databases">
        <title>Insight into the proteome of Arion vulgaris.</title>
        <authorList>
            <person name="Aradska J."/>
            <person name="Bulat T."/>
            <person name="Smidak R."/>
            <person name="Sarate P."/>
            <person name="Gangsoo J."/>
            <person name="Sialana F."/>
            <person name="Bilban M."/>
            <person name="Lubec G."/>
        </authorList>
    </citation>
    <scope>NUCLEOTIDE SEQUENCE</scope>
    <source>
        <tissue evidence="1">Skin</tissue>
    </source>
</reference>
<evidence type="ECO:0000313" key="1">
    <source>
        <dbReference type="EMBL" id="CEK72235.1"/>
    </source>
</evidence>
<protein>
    <submittedName>
        <fullName evidence="1">Uncharacterized protein</fullName>
    </submittedName>
</protein>
<gene>
    <name evidence="1" type="primary">ORF81591</name>
</gene>
<accession>A0A0B6ZWU2</accession>